<dbReference type="GO" id="GO:0009435">
    <property type="term" value="P:NAD+ biosynthetic process"/>
    <property type="evidence" value="ECO:0007669"/>
    <property type="project" value="UniProtKB-UniRule"/>
</dbReference>
<dbReference type="eggNOG" id="COG0171">
    <property type="taxonomic scope" value="Bacteria"/>
</dbReference>
<dbReference type="GO" id="GO:0005524">
    <property type="term" value="F:ATP binding"/>
    <property type="evidence" value="ECO:0007669"/>
    <property type="project" value="UniProtKB-UniRule"/>
</dbReference>
<dbReference type="GO" id="GO:0008795">
    <property type="term" value="F:NAD+ synthase activity"/>
    <property type="evidence" value="ECO:0007669"/>
    <property type="project" value="UniProtKB-UniRule"/>
</dbReference>
<dbReference type="AlphaFoldDB" id="A7NGM5"/>
<evidence type="ECO:0000256" key="8">
    <source>
        <dbReference type="HAMAP-Rule" id="MF_00193"/>
    </source>
</evidence>
<comment type="catalytic activity">
    <reaction evidence="8 10">
        <text>deamido-NAD(+) + NH4(+) + ATP = AMP + diphosphate + NAD(+) + H(+)</text>
        <dbReference type="Rhea" id="RHEA:21188"/>
        <dbReference type="ChEBI" id="CHEBI:15378"/>
        <dbReference type="ChEBI" id="CHEBI:28938"/>
        <dbReference type="ChEBI" id="CHEBI:30616"/>
        <dbReference type="ChEBI" id="CHEBI:33019"/>
        <dbReference type="ChEBI" id="CHEBI:57540"/>
        <dbReference type="ChEBI" id="CHEBI:58437"/>
        <dbReference type="ChEBI" id="CHEBI:456215"/>
        <dbReference type="EC" id="6.3.1.5"/>
    </reaction>
</comment>
<feature type="binding site" evidence="8">
    <location>
        <begin position="39"/>
        <end position="46"/>
    </location>
    <ligand>
        <name>ATP</name>
        <dbReference type="ChEBI" id="CHEBI:30616"/>
    </ligand>
</feature>
<comment type="caution">
    <text evidence="8">Lacks conserved residue(s) required for the propagation of feature annotation.</text>
</comment>
<protein>
    <recommendedName>
        <fullName evidence="8 10">NH(3)-dependent NAD(+) synthetase</fullName>
        <ecNumber evidence="8 10">6.3.1.5</ecNumber>
    </recommendedName>
</protein>
<gene>
    <name evidence="8" type="primary">nadE</name>
    <name evidence="12" type="ordered locus">Rcas_0488</name>
</gene>
<keyword evidence="5 8" id="KW-0067">ATP-binding</keyword>
<dbReference type="EC" id="6.3.1.5" evidence="8 10"/>
<feature type="binding site" evidence="8">
    <location>
        <position position="227"/>
    </location>
    <ligand>
        <name>ATP</name>
        <dbReference type="ChEBI" id="CHEBI:30616"/>
    </ligand>
</feature>
<dbReference type="KEGG" id="rca:Rcas_0488"/>
<dbReference type="RefSeq" id="WP_011998021.1">
    <property type="nucleotide sequence ID" value="NC_009767.1"/>
</dbReference>
<dbReference type="InterPro" id="IPR022310">
    <property type="entry name" value="NAD/GMP_synthase"/>
</dbReference>
<evidence type="ECO:0000256" key="1">
    <source>
        <dbReference type="ARBA" id="ARBA00005859"/>
    </source>
</evidence>
<feature type="domain" description="NAD/GMP synthase" evidence="11">
    <location>
        <begin position="17"/>
        <end position="104"/>
    </location>
</feature>
<dbReference type="OrthoDB" id="9803818at2"/>
<evidence type="ECO:0000256" key="2">
    <source>
        <dbReference type="ARBA" id="ARBA00022598"/>
    </source>
</evidence>
<keyword evidence="4 8" id="KW-0547">Nucleotide-binding</keyword>
<comment type="function">
    <text evidence="8">Catalyzes the ATP-dependent amidation of deamido-NAD to form NAD. Uses ammonia as a nitrogen source.</text>
</comment>
<evidence type="ECO:0000256" key="6">
    <source>
        <dbReference type="ARBA" id="ARBA00022842"/>
    </source>
</evidence>
<keyword evidence="7 8" id="KW-0520">NAD</keyword>
<dbReference type="InterPro" id="IPR014729">
    <property type="entry name" value="Rossmann-like_a/b/a_fold"/>
</dbReference>
<dbReference type="GO" id="GO:0003952">
    <property type="term" value="F:NAD+ synthase (glutamine-hydrolyzing) activity"/>
    <property type="evidence" value="ECO:0007669"/>
    <property type="project" value="InterPro"/>
</dbReference>
<dbReference type="STRING" id="383372.Rcas_0488"/>
<dbReference type="GO" id="GO:0005737">
    <property type="term" value="C:cytoplasm"/>
    <property type="evidence" value="ECO:0007669"/>
    <property type="project" value="InterPro"/>
</dbReference>
<feature type="binding site" evidence="8">
    <location>
        <position position="218"/>
    </location>
    <ligand>
        <name>deamido-NAD(+)</name>
        <dbReference type="ChEBI" id="CHEBI:58437"/>
        <note>ligand shared between two neighboring subunits</note>
    </ligand>
</feature>
<keyword evidence="2 8" id="KW-0436">Ligase</keyword>
<dbReference type="HAMAP" id="MF_00193">
    <property type="entry name" value="NadE_ammonia_dep"/>
    <property type="match status" value="1"/>
</dbReference>
<evidence type="ECO:0000256" key="3">
    <source>
        <dbReference type="ARBA" id="ARBA00022723"/>
    </source>
</evidence>
<keyword evidence="3 8" id="KW-0479">Metal-binding</keyword>
<evidence type="ECO:0000259" key="11">
    <source>
        <dbReference type="Pfam" id="PF02540"/>
    </source>
</evidence>
<dbReference type="GO" id="GO:0046872">
    <property type="term" value="F:metal ion binding"/>
    <property type="evidence" value="ECO:0007669"/>
    <property type="project" value="UniProtKB-KW"/>
</dbReference>
<feature type="binding site" evidence="8">
    <location>
        <position position="198"/>
    </location>
    <ligand>
        <name>ATP</name>
        <dbReference type="ChEBI" id="CHEBI:30616"/>
    </ligand>
</feature>
<reference evidence="12 13" key="1">
    <citation type="submission" date="2007-08" db="EMBL/GenBank/DDBJ databases">
        <title>Complete sequence of Roseiflexus castenholzii DSM 13941.</title>
        <authorList>
            <consortium name="US DOE Joint Genome Institute"/>
            <person name="Copeland A."/>
            <person name="Lucas S."/>
            <person name="Lapidus A."/>
            <person name="Barry K."/>
            <person name="Glavina del Rio T."/>
            <person name="Dalin E."/>
            <person name="Tice H."/>
            <person name="Pitluck S."/>
            <person name="Thompson L.S."/>
            <person name="Brettin T."/>
            <person name="Bruce D."/>
            <person name="Detter J.C."/>
            <person name="Han C."/>
            <person name="Tapia R."/>
            <person name="Schmutz J."/>
            <person name="Larimer F."/>
            <person name="Land M."/>
            <person name="Hauser L."/>
            <person name="Kyrpides N."/>
            <person name="Mikhailova N."/>
            <person name="Bryant D.A."/>
            <person name="Hanada S."/>
            <person name="Tsukatani Y."/>
            <person name="Richardson P."/>
        </authorList>
    </citation>
    <scope>NUCLEOTIDE SEQUENCE [LARGE SCALE GENOMIC DNA]</scope>
    <source>
        <strain evidence="13">DSM 13941 / HLO8</strain>
    </source>
</reference>
<dbReference type="EMBL" id="CP000804">
    <property type="protein sequence ID" value="ABU56618.1"/>
    <property type="molecule type" value="Genomic_DNA"/>
</dbReference>
<dbReference type="InterPro" id="IPR022926">
    <property type="entry name" value="NH(3)-dep_NAD(+)_synth"/>
</dbReference>
<dbReference type="GO" id="GO:0004359">
    <property type="term" value="F:glutaminase activity"/>
    <property type="evidence" value="ECO:0007669"/>
    <property type="project" value="InterPro"/>
</dbReference>
<keyword evidence="13" id="KW-1185">Reference proteome</keyword>
<evidence type="ECO:0000256" key="7">
    <source>
        <dbReference type="ARBA" id="ARBA00023027"/>
    </source>
</evidence>
<name>A7NGM5_ROSCS</name>
<evidence type="ECO:0000313" key="12">
    <source>
        <dbReference type="EMBL" id="ABU56618.1"/>
    </source>
</evidence>
<dbReference type="HOGENOM" id="CLU_059327_0_0_0"/>
<dbReference type="Gene3D" id="3.40.50.620">
    <property type="entry name" value="HUPs"/>
    <property type="match status" value="1"/>
</dbReference>
<feature type="domain" description="NAD/GMP synthase" evidence="11">
    <location>
        <begin position="168"/>
        <end position="303"/>
    </location>
</feature>
<feature type="binding site" evidence="8">
    <location>
        <position position="203"/>
    </location>
    <ligand>
        <name>Mg(2+)</name>
        <dbReference type="ChEBI" id="CHEBI:18420"/>
    </ligand>
</feature>
<dbReference type="SUPFAM" id="SSF52402">
    <property type="entry name" value="Adenine nucleotide alpha hydrolases-like"/>
    <property type="match status" value="1"/>
</dbReference>
<comment type="similarity">
    <text evidence="1 8 9">Belongs to the NAD synthetase family.</text>
</comment>
<dbReference type="PANTHER" id="PTHR23090:SF9">
    <property type="entry name" value="GLUTAMINE-DEPENDENT NAD(+) SYNTHETASE"/>
    <property type="match status" value="1"/>
</dbReference>
<dbReference type="CDD" id="cd00553">
    <property type="entry name" value="NAD_synthase"/>
    <property type="match status" value="1"/>
</dbReference>
<feature type="binding site" evidence="8">
    <location>
        <position position="249"/>
    </location>
    <ligand>
        <name>ATP</name>
        <dbReference type="ChEBI" id="CHEBI:30616"/>
    </ligand>
</feature>
<organism evidence="12 13">
    <name type="scientific">Roseiflexus castenholzii (strain DSM 13941 / HLO8)</name>
    <dbReference type="NCBI Taxonomy" id="383372"/>
    <lineage>
        <taxon>Bacteria</taxon>
        <taxon>Bacillati</taxon>
        <taxon>Chloroflexota</taxon>
        <taxon>Chloroflexia</taxon>
        <taxon>Chloroflexales</taxon>
        <taxon>Roseiflexineae</taxon>
        <taxon>Roseiflexaceae</taxon>
        <taxon>Roseiflexus</taxon>
    </lineage>
</organism>
<proteinExistence type="inferred from homology"/>
<evidence type="ECO:0000256" key="5">
    <source>
        <dbReference type="ARBA" id="ARBA00022840"/>
    </source>
</evidence>
<feature type="binding site" evidence="8">
    <location>
        <position position="45"/>
    </location>
    <ligand>
        <name>Mg(2+)</name>
        <dbReference type="ChEBI" id="CHEBI:18420"/>
    </ligand>
</feature>
<accession>A7NGM5</accession>
<dbReference type="NCBIfam" id="NF002048">
    <property type="entry name" value="PRK00876.1"/>
    <property type="match status" value="1"/>
</dbReference>
<dbReference type="PANTHER" id="PTHR23090">
    <property type="entry name" value="NH 3 /GLUTAMINE-DEPENDENT NAD + SYNTHETASE"/>
    <property type="match status" value="1"/>
</dbReference>
<evidence type="ECO:0000256" key="9">
    <source>
        <dbReference type="RuleBase" id="RU003811"/>
    </source>
</evidence>
<dbReference type="InterPro" id="IPR003694">
    <property type="entry name" value="NAD_synthase"/>
</dbReference>
<sequence>MGFDARALQINAAAEAERIIAWLQYHVIRTLHRQGVVLGISGGIDSSVALALCVRAFGPQRVAALMMPERDSDPQTLHLSEMVARHYGVEPILEDITPALEGFDCYRRRDEAVRRIFPEYDAAHGYTMRIVLPQNLLDTDTLNVFSLEIITPDGEVKRKRLPPREYAQIVAASNFKQRTRMAIVYYHAELRHYAVVGTPNKNEHDQGFFVKYGDGSADLRPIVHLYKTQIYQLARYLDVPEVIQRRPPTSDTYSAPTTQQEFFFRLPFETMDLLWYAQEHNVPVVDVAEALRLTPAQVQRAFNDFARKRRTTAYLRVPPLELCAEEHAAITMNHETCTNMQE</sequence>
<dbReference type="UniPathway" id="UPA00253">
    <property type="reaction ID" value="UER00333"/>
</dbReference>
<dbReference type="Pfam" id="PF02540">
    <property type="entry name" value="NAD_synthase"/>
    <property type="match status" value="2"/>
</dbReference>
<feature type="binding site" description="in other chain" evidence="8">
    <location>
        <position position="178"/>
    </location>
    <ligand>
        <name>deamido-NAD(+)</name>
        <dbReference type="ChEBI" id="CHEBI:58437"/>
        <note>ligand shared between two neighboring subunits</note>
    </ligand>
</feature>
<feature type="binding site" description="in other chain" evidence="8">
    <location>
        <position position="211"/>
    </location>
    <ligand>
        <name>deamido-NAD(+)</name>
        <dbReference type="ChEBI" id="CHEBI:58437"/>
        <note>ligand shared between two neighboring subunits</note>
    </ligand>
</feature>
<evidence type="ECO:0000256" key="4">
    <source>
        <dbReference type="ARBA" id="ARBA00022741"/>
    </source>
</evidence>
<evidence type="ECO:0000256" key="10">
    <source>
        <dbReference type="RuleBase" id="RU003812"/>
    </source>
</evidence>
<keyword evidence="6 8" id="KW-0460">Magnesium</keyword>
<evidence type="ECO:0000313" key="13">
    <source>
        <dbReference type="Proteomes" id="UP000000263"/>
    </source>
</evidence>
<dbReference type="Proteomes" id="UP000000263">
    <property type="component" value="Chromosome"/>
</dbReference>
<comment type="subunit">
    <text evidence="8">Homodimer.</text>
</comment>
<comment type="pathway">
    <text evidence="8">Cofactor biosynthesis; NAD(+) biosynthesis; NAD(+) from deamido-NAD(+) (ammonia route): step 1/1.</text>
</comment>
<dbReference type="NCBIfam" id="TIGR00552">
    <property type="entry name" value="nadE"/>
    <property type="match status" value="1"/>
</dbReference>